<protein>
    <submittedName>
        <fullName evidence="1">GIY-YIG nuclease family protein</fullName>
    </submittedName>
</protein>
<dbReference type="AlphaFoldDB" id="A0A7V0LUQ3"/>
<dbReference type="PANTHER" id="PTHR37460:SF1">
    <property type="entry name" value="ENDONUCLEASE III"/>
    <property type="match status" value="1"/>
</dbReference>
<evidence type="ECO:0000313" key="1">
    <source>
        <dbReference type="EMBL" id="HDL60622.1"/>
    </source>
</evidence>
<sequence length="132" mass="15611">MKSYILVLKLHKKIKIRVGKLGEILFLPGKYLYIGSGRKYLHARIKRHMRKNKRLRWHIDYFTASQYVDVVKIFVSELEEQELVQKILNKFGNQILPVKGFGSSDSTFHSHLFFTPDFIEDYLHSFVNPLTL</sequence>
<dbReference type="EMBL" id="DRDR01000181">
    <property type="protein sequence ID" value="HDL60622.1"/>
    <property type="molecule type" value="Genomic_DNA"/>
</dbReference>
<name>A0A7V0LUQ3_UNCW3</name>
<gene>
    <name evidence="1" type="ORF">ENH14_04100</name>
</gene>
<dbReference type="CDD" id="cd10441">
    <property type="entry name" value="GIY-YIG_COG1833"/>
    <property type="match status" value="1"/>
</dbReference>
<dbReference type="Proteomes" id="UP000886381">
    <property type="component" value="Unassembled WGS sequence"/>
</dbReference>
<proteinExistence type="predicted"/>
<organism evidence="1">
    <name type="scientific">candidate division WOR-3 bacterium</name>
    <dbReference type="NCBI Taxonomy" id="2052148"/>
    <lineage>
        <taxon>Bacteria</taxon>
        <taxon>Bacteria division WOR-3</taxon>
    </lineage>
</organism>
<reference evidence="1" key="1">
    <citation type="journal article" date="2020" name="mSystems">
        <title>Genome- and Community-Level Interaction Insights into Carbon Utilization and Element Cycling Functions of Hydrothermarchaeota in Hydrothermal Sediment.</title>
        <authorList>
            <person name="Zhou Z."/>
            <person name="Liu Y."/>
            <person name="Xu W."/>
            <person name="Pan J."/>
            <person name="Luo Z.H."/>
            <person name="Li M."/>
        </authorList>
    </citation>
    <scope>NUCLEOTIDE SEQUENCE [LARGE SCALE GENOMIC DNA]</scope>
    <source>
        <strain evidence="1">HyVt-28</strain>
    </source>
</reference>
<dbReference type="Pfam" id="PF01986">
    <property type="entry name" value="DUF123"/>
    <property type="match status" value="1"/>
</dbReference>
<dbReference type="PANTHER" id="PTHR37460">
    <property type="entry name" value="ENDONUCLEASE III"/>
    <property type="match status" value="1"/>
</dbReference>
<dbReference type="InterPro" id="IPR002837">
    <property type="entry name" value="DUF123"/>
</dbReference>
<accession>A0A7V0LUQ3</accession>
<comment type="caution">
    <text evidence="1">The sequence shown here is derived from an EMBL/GenBank/DDBJ whole genome shotgun (WGS) entry which is preliminary data.</text>
</comment>